<keyword evidence="3" id="KW-1185">Reference proteome</keyword>
<protein>
    <recommendedName>
        <fullName evidence="1">Mannosylglycerate hydrolase MGH1-like glycoside hydrolase domain-containing protein</fullName>
    </recommendedName>
</protein>
<dbReference type="Gene3D" id="1.50.10.10">
    <property type="match status" value="1"/>
</dbReference>
<dbReference type="InterPro" id="IPR008928">
    <property type="entry name" value="6-hairpin_glycosidase_sf"/>
</dbReference>
<proteinExistence type="predicted"/>
<evidence type="ECO:0000313" key="3">
    <source>
        <dbReference type="Proteomes" id="UP001205337"/>
    </source>
</evidence>
<dbReference type="EMBL" id="JANTHX010000007">
    <property type="protein sequence ID" value="MCS0499975.1"/>
    <property type="molecule type" value="Genomic_DNA"/>
</dbReference>
<dbReference type="Proteomes" id="UP001205337">
    <property type="component" value="Unassembled WGS sequence"/>
</dbReference>
<dbReference type="Pfam" id="PF22422">
    <property type="entry name" value="MGH1-like_GH"/>
    <property type="match status" value="1"/>
</dbReference>
<dbReference type="RefSeq" id="WP_258799065.1">
    <property type="nucleotide sequence ID" value="NZ_JANTHX010000007.1"/>
</dbReference>
<comment type="caution">
    <text evidence="2">The sequence shown here is derived from an EMBL/GenBank/DDBJ whole genome shotgun (WGS) entry which is preliminary data.</text>
</comment>
<organism evidence="2 3">
    <name type="scientific">Protaetiibacter mangrovi</name>
    <dbReference type="NCBI Taxonomy" id="2970926"/>
    <lineage>
        <taxon>Bacteria</taxon>
        <taxon>Bacillati</taxon>
        <taxon>Actinomycetota</taxon>
        <taxon>Actinomycetes</taxon>
        <taxon>Micrococcales</taxon>
        <taxon>Microbacteriaceae</taxon>
        <taxon>Protaetiibacter</taxon>
    </lineage>
</organism>
<accession>A0ABT1ZHA6</accession>
<gene>
    <name evidence="2" type="ORF">NUH29_10495</name>
</gene>
<feature type="domain" description="Mannosylglycerate hydrolase MGH1-like glycoside hydrolase" evidence="1">
    <location>
        <begin position="75"/>
        <end position="403"/>
    </location>
</feature>
<dbReference type="InterPro" id="IPR054491">
    <property type="entry name" value="MGH1-like_GH"/>
</dbReference>
<evidence type="ECO:0000313" key="2">
    <source>
        <dbReference type="EMBL" id="MCS0499975.1"/>
    </source>
</evidence>
<sequence>MTAIDDALAALGDRDVGATPSPGPLRDGLSAAGIGFAAAGGPLAARWDQAIRELDGCIRPLGGDGAPVLVEGGAYPGAWVESTGSISTEVLARFAPAVARATHLRLAAHARPDGLLPYKVTDDGPAFSQIQMVTPLARTVRNVFRLTGGGDLDYLRTMYRAMAANDEWLARHRDTLGTGGVEAFCTFDTGHDASPRFWGVPDRGYRADAAQVDPAHPTLPFVAPDLTANVAAQRAELGRIAETLGDDGGDWRSRSAASTAALLAQCLAEDGRYYDRDARGALRRVVSDVILRVYESEHGDDAEFAAALERDLLNTRRFLSAAGLTSLAMDDPRFSGDATVNSWGGPVNLLSMIRAAHPFEHHGRVAEHALVATATLTALAVADRFPQCLDPSSGAAGYTEAYSPALLFFLDQLERSCGILPRPDGSVWFSGLAPTRLEHGAAADAVAAGRRIGAHRFALAADDERVVVERDGARWLAFPRGWRVETDAAGEPLAVVCLAARPVAGELVTASGATRLHLAPNDRADLATGARTAPGFTAPVF</sequence>
<evidence type="ECO:0000259" key="1">
    <source>
        <dbReference type="Pfam" id="PF22422"/>
    </source>
</evidence>
<dbReference type="SUPFAM" id="SSF48208">
    <property type="entry name" value="Six-hairpin glycosidases"/>
    <property type="match status" value="1"/>
</dbReference>
<reference evidence="2 3" key="1">
    <citation type="submission" date="2022-08" db="EMBL/GenBank/DDBJ databases">
        <authorList>
            <person name="Li F."/>
        </authorList>
    </citation>
    <scope>NUCLEOTIDE SEQUENCE [LARGE SCALE GENOMIC DNA]</scope>
    <source>
        <strain evidence="2 3">10F1B-8-1</strain>
    </source>
</reference>
<dbReference type="InterPro" id="IPR012341">
    <property type="entry name" value="6hp_glycosidase-like_sf"/>
</dbReference>
<name>A0ABT1ZHA6_9MICO</name>